<dbReference type="KEGG" id="ftj:FTUN_2336"/>
<keyword evidence="1" id="KW-0472">Membrane</keyword>
<evidence type="ECO:0000256" key="1">
    <source>
        <dbReference type="SAM" id="Phobius"/>
    </source>
</evidence>
<dbReference type="Pfam" id="PF07963">
    <property type="entry name" value="N_methyl"/>
    <property type="match status" value="1"/>
</dbReference>
<sequence length="341" mass="36528">MLRTHRPRRAAHGGFTLIELLVVIAIIAILIGLLLPAVQKVRSAAARLSCSNNMKQMGLALMMYHDSYQKFPYGSNDDGQDASGNKIAYLPWGVMILPYIEQQNLYARFNVSLPFNVPPNNTNVADPTQNPAANAIKTYQCPASPSRGAVYQDTWDGNPNAYGPYSGPASWTVSASDYIGISGLLGSLTGKFYPGASFDHNGVLTDNFQVRIGDITDGTSNTWVVGEQGGAPNVYGSGPKVLASPPYDPTATGLYISGNGWADENNGDQWFGGSSFDGTNPVGGGTCMINCSNIQGFFSFHTGGANFLYADGHVQYVPQSLDPKTAILLISFRDGMVIPDY</sequence>
<dbReference type="Proteomes" id="UP000503447">
    <property type="component" value="Chromosome"/>
</dbReference>
<feature type="transmembrane region" description="Helical" evidence="1">
    <location>
        <begin position="12"/>
        <end position="35"/>
    </location>
</feature>
<dbReference type="PANTHER" id="PTHR30093">
    <property type="entry name" value="GENERAL SECRETION PATHWAY PROTEIN G"/>
    <property type="match status" value="1"/>
</dbReference>
<organism evidence="3 4">
    <name type="scientific">Frigoriglobus tundricola</name>
    <dbReference type="NCBI Taxonomy" id="2774151"/>
    <lineage>
        <taxon>Bacteria</taxon>
        <taxon>Pseudomonadati</taxon>
        <taxon>Planctomycetota</taxon>
        <taxon>Planctomycetia</taxon>
        <taxon>Gemmatales</taxon>
        <taxon>Gemmataceae</taxon>
        <taxon>Frigoriglobus</taxon>
    </lineage>
</organism>
<protein>
    <recommendedName>
        <fullName evidence="2">DUF1559 domain-containing protein</fullName>
    </recommendedName>
</protein>
<keyword evidence="4" id="KW-1185">Reference proteome</keyword>
<keyword evidence="1" id="KW-0812">Transmembrane</keyword>
<dbReference type="InterPro" id="IPR027558">
    <property type="entry name" value="Pre_pil_HX9DG_C"/>
</dbReference>
<dbReference type="PROSITE" id="PS00409">
    <property type="entry name" value="PROKAR_NTER_METHYL"/>
    <property type="match status" value="1"/>
</dbReference>
<dbReference type="NCBIfam" id="TIGR04294">
    <property type="entry name" value="pre_pil_HX9DG"/>
    <property type="match status" value="1"/>
</dbReference>
<feature type="domain" description="DUF1559" evidence="2">
    <location>
        <begin position="39"/>
        <end position="323"/>
    </location>
</feature>
<dbReference type="SUPFAM" id="SSF54523">
    <property type="entry name" value="Pili subunits"/>
    <property type="match status" value="1"/>
</dbReference>
<evidence type="ECO:0000259" key="2">
    <source>
        <dbReference type="Pfam" id="PF07596"/>
    </source>
</evidence>
<keyword evidence="1" id="KW-1133">Transmembrane helix</keyword>
<evidence type="ECO:0000313" key="3">
    <source>
        <dbReference type="EMBL" id="QJW94812.1"/>
    </source>
</evidence>
<name>A0A6M5YPB7_9BACT</name>
<dbReference type="InterPro" id="IPR012902">
    <property type="entry name" value="N_methyl_site"/>
</dbReference>
<dbReference type="PANTHER" id="PTHR30093:SF2">
    <property type="entry name" value="TYPE II SECRETION SYSTEM PROTEIN H"/>
    <property type="match status" value="1"/>
</dbReference>
<evidence type="ECO:0000313" key="4">
    <source>
        <dbReference type="Proteomes" id="UP000503447"/>
    </source>
</evidence>
<dbReference type="EMBL" id="CP053452">
    <property type="protein sequence ID" value="QJW94812.1"/>
    <property type="molecule type" value="Genomic_DNA"/>
</dbReference>
<dbReference type="InterPro" id="IPR045584">
    <property type="entry name" value="Pilin-like"/>
</dbReference>
<dbReference type="Pfam" id="PF07596">
    <property type="entry name" value="SBP_bac_10"/>
    <property type="match status" value="1"/>
</dbReference>
<dbReference type="RefSeq" id="WP_171470727.1">
    <property type="nucleotide sequence ID" value="NZ_CP053452.2"/>
</dbReference>
<reference evidence="4" key="1">
    <citation type="submission" date="2020-05" db="EMBL/GenBank/DDBJ databases">
        <title>Frigoriglobus tundricola gen. nov., sp. nov., a psychrotolerant cellulolytic planctomycete of the family Gemmataceae with two divergent copies of 16S rRNA gene.</title>
        <authorList>
            <person name="Kulichevskaya I.S."/>
            <person name="Ivanova A.A."/>
            <person name="Naumoff D.G."/>
            <person name="Beletsky A.V."/>
            <person name="Rijpstra W.I.C."/>
            <person name="Sinninghe Damste J.S."/>
            <person name="Mardanov A.V."/>
            <person name="Ravin N.V."/>
            <person name="Dedysh S.N."/>
        </authorList>
    </citation>
    <scope>NUCLEOTIDE SEQUENCE [LARGE SCALE GENOMIC DNA]</scope>
    <source>
        <strain evidence="4">PL17</strain>
    </source>
</reference>
<accession>A0A6M5YPB7</accession>
<dbReference type="NCBIfam" id="TIGR02532">
    <property type="entry name" value="IV_pilin_GFxxxE"/>
    <property type="match status" value="1"/>
</dbReference>
<gene>
    <name evidence="3" type="ORF">FTUN_2336</name>
</gene>
<dbReference type="Gene3D" id="3.30.700.10">
    <property type="entry name" value="Glycoprotein, Type 4 Pilin"/>
    <property type="match status" value="1"/>
</dbReference>
<dbReference type="InterPro" id="IPR011453">
    <property type="entry name" value="DUF1559"/>
</dbReference>
<proteinExistence type="predicted"/>
<dbReference type="AlphaFoldDB" id="A0A6M5YPB7"/>